<accession>A0A0C3AH94</accession>
<name>A0A0C3AH94_PILCF</name>
<proteinExistence type="predicted"/>
<sequence length="67" mass="7293">MKCNMDIKFIGSGEAVKALIYYITDYITKASLPTHVGLAALSYAIQKTNANSLTFLLARFLKAVAAH</sequence>
<dbReference type="STRING" id="765440.A0A0C3AH94"/>
<reference evidence="1 2" key="1">
    <citation type="submission" date="2014-04" db="EMBL/GenBank/DDBJ databases">
        <authorList>
            <consortium name="DOE Joint Genome Institute"/>
            <person name="Kuo A."/>
            <person name="Tarkka M."/>
            <person name="Buscot F."/>
            <person name="Kohler A."/>
            <person name="Nagy L.G."/>
            <person name="Floudas D."/>
            <person name="Copeland A."/>
            <person name="Barry K.W."/>
            <person name="Cichocki N."/>
            <person name="Veneault-Fourrey C."/>
            <person name="LaButti K."/>
            <person name="Lindquist E.A."/>
            <person name="Lipzen A."/>
            <person name="Lundell T."/>
            <person name="Morin E."/>
            <person name="Murat C."/>
            <person name="Sun H."/>
            <person name="Tunlid A."/>
            <person name="Henrissat B."/>
            <person name="Grigoriev I.V."/>
            <person name="Hibbett D.S."/>
            <person name="Martin F."/>
            <person name="Nordberg H.P."/>
            <person name="Cantor M.N."/>
            <person name="Hua S.X."/>
        </authorList>
    </citation>
    <scope>NUCLEOTIDE SEQUENCE [LARGE SCALE GENOMIC DNA]</scope>
    <source>
        <strain evidence="1 2">F 1598</strain>
    </source>
</reference>
<dbReference type="Proteomes" id="UP000054166">
    <property type="component" value="Unassembled WGS sequence"/>
</dbReference>
<keyword evidence="2" id="KW-1185">Reference proteome</keyword>
<dbReference type="AlphaFoldDB" id="A0A0C3AH94"/>
<reference evidence="2" key="2">
    <citation type="submission" date="2015-01" db="EMBL/GenBank/DDBJ databases">
        <title>Evolutionary Origins and Diversification of the Mycorrhizal Mutualists.</title>
        <authorList>
            <consortium name="DOE Joint Genome Institute"/>
            <consortium name="Mycorrhizal Genomics Consortium"/>
            <person name="Kohler A."/>
            <person name="Kuo A."/>
            <person name="Nagy L.G."/>
            <person name="Floudas D."/>
            <person name="Copeland A."/>
            <person name="Barry K.W."/>
            <person name="Cichocki N."/>
            <person name="Veneault-Fourrey C."/>
            <person name="LaButti K."/>
            <person name="Lindquist E.A."/>
            <person name="Lipzen A."/>
            <person name="Lundell T."/>
            <person name="Morin E."/>
            <person name="Murat C."/>
            <person name="Riley R."/>
            <person name="Ohm R."/>
            <person name="Sun H."/>
            <person name="Tunlid A."/>
            <person name="Henrissat B."/>
            <person name="Grigoriev I.V."/>
            <person name="Hibbett D.S."/>
            <person name="Martin F."/>
        </authorList>
    </citation>
    <scope>NUCLEOTIDE SEQUENCE [LARGE SCALE GENOMIC DNA]</scope>
    <source>
        <strain evidence="2">F 1598</strain>
    </source>
</reference>
<dbReference type="HOGENOM" id="CLU_205473_0_0_1"/>
<dbReference type="InParanoid" id="A0A0C3AH94"/>
<dbReference type="OrthoDB" id="2993253at2759"/>
<organism evidence="1 2">
    <name type="scientific">Piloderma croceum (strain F 1598)</name>
    <dbReference type="NCBI Taxonomy" id="765440"/>
    <lineage>
        <taxon>Eukaryota</taxon>
        <taxon>Fungi</taxon>
        <taxon>Dikarya</taxon>
        <taxon>Basidiomycota</taxon>
        <taxon>Agaricomycotina</taxon>
        <taxon>Agaricomycetes</taxon>
        <taxon>Agaricomycetidae</taxon>
        <taxon>Atheliales</taxon>
        <taxon>Atheliaceae</taxon>
        <taxon>Piloderma</taxon>
    </lineage>
</organism>
<evidence type="ECO:0000313" key="1">
    <source>
        <dbReference type="EMBL" id="KIM73163.1"/>
    </source>
</evidence>
<gene>
    <name evidence="1" type="ORF">PILCRDRAFT_81364</name>
</gene>
<dbReference type="EMBL" id="KN833091">
    <property type="protein sequence ID" value="KIM73163.1"/>
    <property type="molecule type" value="Genomic_DNA"/>
</dbReference>
<protein>
    <submittedName>
        <fullName evidence="1">Uncharacterized protein</fullName>
    </submittedName>
</protein>
<evidence type="ECO:0000313" key="2">
    <source>
        <dbReference type="Proteomes" id="UP000054166"/>
    </source>
</evidence>